<evidence type="ECO:0000256" key="1">
    <source>
        <dbReference type="SAM" id="MobiDB-lite"/>
    </source>
</evidence>
<reference evidence="3 4" key="1">
    <citation type="submission" date="2024-09" db="EMBL/GenBank/DDBJ databases">
        <authorList>
            <person name="Sun Q."/>
            <person name="Mori K."/>
        </authorList>
    </citation>
    <scope>NUCLEOTIDE SEQUENCE [LARGE SCALE GENOMIC DNA]</scope>
    <source>
        <strain evidence="3 4">CCM 7609</strain>
    </source>
</reference>
<accession>A0ABV5FUF1</accession>
<proteinExistence type="predicted"/>
<dbReference type="InterPro" id="IPR002734">
    <property type="entry name" value="RibDG_C"/>
</dbReference>
<dbReference type="Proteomes" id="UP001589575">
    <property type="component" value="Unassembled WGS sequence"/>
</dbReference>
<organism evidence="3 4">
    <name type="scientific">Citricoccus parietis</name>
    <dbReference type="NCBI Taxonomy" id="592307"/>
    <lineage>
        <taxon>Bacteria</taxon>
        <taxon>Bacillati</taxon>
        <taxon>Actinomycetota</taxon>
        <taxon>Actinomycetes</taxon>
        <taxon>Micrococcales</taxon>
        <taxon>Micrococcaceae</taxon>
        <taxon>Citricoccus</taxon>
    </lineage>
</organism>
<dbReference type="Gene3D" id="3.40.430.10">
    <property type="entry name" value="Dihydrofolate Reductase, subunit A"/>
    <property type="match status" value="1"/>
</dbReference>
<gene>
    <name evidence="3" type="ORF">ACFFX0_03395</name>
</gene>
<feature type="compositionally biased region" description="Polar residues" evidence="1">
    <location>
        <begin position="46"/>
        <end position="55"/>
    </location>
</feature>
<feature type="region of interest" description="Disordered" evidence="1">
    <location>
        <begin position="103"/>
        <end position="135"/>
    </location>
</feature>
<name>A0ABV5FUF1_9MICC</name>
<keyword evidence="4" id="KW-1185">Reference proteome</keyword>
<dbReference type="InterPro" id="IPR024072">
    <property type="entry name" value="DHFR-like_dom_sf"/>
</dbReference>
<protein>
    <submittedName>
        <fullName evidence="3">Dihydrofolate reductase family protein</fullName>
    </submittedName>
</protein>
<dbReference type="Pfam" id="PF01872">
    <property type="entry name" value="RibD_C"/>
    <property type="match status" value="1"/>
</dbReference>
<sequence>MMPGHDKRPHRRRWTSSCIRSPVQEVHAPRIWPSDVVRFYTRGNHQRPTADNAAQNRDVPMPSTTDSPTGEPLHRRRPQRLKVQNFFVSQDGVAAGEDQTLERPFGHVDPGPLTQWAGATDSWPNRTDPGGSRGVDDHIVRDFTHNIGAEIMGSHKFSPFRGPWTSEDWKGWWGDDPPFRTPVFVLTHHLRPSFSLSDTTFHFLDASPSEALRIAMDAAQGKDVRLGGGVTTVLEFLEAGLVEDLHIAVAPHDIGSGLRLWTSPTDFEDRFHHESVLSPSGMEHHFFWR</sequence>
<comment type="caution">
    <text evidence="3">The sequence shown here is derived from an EMBL/GenBank/DDBJ whole genome shotgun (WGS) entry which is preliminary data.</text>
</comment>
<dbReference type="SUPFAM" id="SSF53597">
    <property type="entry name" value="Dihydrofolate reductase-like"/>
    <property type="match status" value="1"/>
</dbReference>
<feature type="region of interest" description="Disordered" evidence="1">
    <location>
        <begin position="46"/>
        <end position="80"/>
    </location>
</feature>
<feature type="domain" description="Bacterial bifunctional deaminase-reductase C-terminal" evidence="2">
    <location>
        <begin position="85"/>
        <end position="267"/>
    </location>
</feature>
<dbReference type="EMBL" id="JBHMFI010000001">
    <property type="protein sequence ID" value="MFB9070281.1"/>
    <property type="molecule type" value="Genomic_DNA"/>
</dbReference>
<evidence type="ECO:0000313" key="3">
    <source>
        <dbReference type="EMBL" id="MFB9070281.1"/>
    </source>
</evidence>
<evidence type="ECO:0000313" key="4">
    <source>
        <dbReference type="Proteomes" id="UP001589575"/>
    </source>
</evidence>
<evidence type="ECO:0000259" key="2">
    <source>
        <dbReference type="Pfam" id="PF01872"/>
    </source>
</evidence>